<feature type="compositionally biased region" description="Basic and acidic residues" evidence="1">
    <location>
        <begin position="109"/>
        <end position="125"/>
    </location>
</feature>
<reference evidence="3 4" key="1">
    <citation type="journal article" date="2013" name="Curr. Biol.">
        <title>The Genome of the Foraminiferan Reticulomyxa filosa.</title>
        <authorList>
            <person name="Glockner G."/>
            <person name="Hulsmann N."/>
            <person name="Schleicher M."/>
            <person name="Noegel A.A."/>
            <person name="Eichinger L."/>
            <person name="Gallinger C."/>
            <person name="Pawlowski J."/>
            <person name="Sierra R."/>
            <person name="Euteneuer U."/>
            <person name="Pillet L."/>
            <person name="Moustafa A."/>
            <person name="Platzer M."/>
            <person name="Groth M."/>
            <person name="Szafranski K."/>
            <person name="Schliwa M."/>
        </authorList>
    </citation>
    <scope>NUCLEOTIDE SEQUENCE [LARGE SCALE GENOMIC DNA]</scope>
</reference>
<organism evidence="3 4">
    <name type="scientific">Reticulomyxa filosa</name>
    <dbReference type="NCBI Taxonomy" id="46433"/>
    <lineage>
        <taxon>Eukaryota</taxon>
        <taxon>Sar</taxon>
        <taxon>Rhizaria</taxon>
        <taxon>Retaria</taxon>
        <taxon>Foraminifera</taxon>
        <taxon>Monothalamids</taxon>
        <taxon>Reticulomyxidae</taxon>
        <taxon>Reticulomyxa</taxon>
    </lineage>
</organism>
<dbReference type="Proteomes" id="UP000023152">
    <property type="component" value="Unassembled WGS sequence"/>
</dbReference>
<dbReference type="EMBL" id="ASPP01033497">
    <property type="protein sequence ID" value="ETO03368.1"/>
    <property type="molecule type" value="Genomic_DNA"/>
</dbReference>
<feature type="compositionally biased region" description="Basic and acidic residues" evidence="1">
    <location>
        <begin position="305"/>
        <end position="324"/>
    </location>
</feature>
<feature type="compositionally biased region" description="Basic and acidic residues" evidence="1">
    <location>
        <begin position="134"/>
        <end position="154"/>
    </location>
</feature>
<sequence>MKKKKSHSKALHAIHFSSHWLLYFLFCRDLLQSLSSMHSLLYMFLTFLIWYSELLSILNSKLIVINKIRIQKWIIEFRYQRSAKPDNKKKPFGLGIKAYNSNMGCVAAAEEKPEETSEKASEKKKTSQTAKDSSSTKEKQKKEHQPRPKRDHQQHQTQTQKQKQLQVQMEMEIQHQKQGQAQVQVQTQSQVQHGNQEMELPVRHKTKEKKSKATPNKQKSWDHDDEENEEEEDDSSENSAKKKWNPRSSNVYTGKISERELKISPEEGERRKSAWEDSDESGSEENDEVAATYNNNGNNNNNAADYHHDAHSTDHDKFNKEKRPTLSQNRETRLTVALGPHVDAPVHCVSEMKTYRNQLVAYFSYSQISTILLLPFLEKKQLHFILNNQERYNKN</sequence>
<evidence type="ECO:0000256" key="1">
    <source>
        <dbReference type="SAM" id="MobiDB-lite"/>
    </source>
</evidence>
<name>X6LN96_RETFI</name>
<feature type="compositionally biased region" description="Low complexity" evidence="1">
    <location>
        <begin position="176"/>
        <end position="192"/>
    </location>
</feature>
<keyword evidence="2" id="KW-0472">Membrane</keyword>
<feature type="transmembrane region" description="Helical" evidence="2">
    <location>
        <begin position="37"/>
        <end position="58"/>
    </location>
</feature>
<feature type="compositionally biased region" description="Acidic residues" evidence="1">
    <location>
        <begin position="223"/>
        <end position="236"/>
    </location>
</feature>
<keyword evidence="2" id="KW-1133">Transmembrane helix</keyword>
<keyword evidence="2" id="KW-0812">Transmembrane</keyword>
<protein>
    <submittedName>
        <fullName evidence="3">Myb domain-containing protein</fullName>
    </submittedName>
</protein>
<dbReference type="AlphaFoldDB" id="X6LN96"/>
<comment type="caution">
    <text evidence="3">The sequence shown here is derived from an EMBL/GenBank/DDBJ whole genome shotgun (WGS) entry which is preliminary data.</text>
</comment>
<proteinExistence type="predicted"/>
<feature type="compositionally biased region" description="Basic and acidic residues" evidence="1">
    <location>
        <begin position="256"/>
        <end position="275"/>
    </location>
</feature>
<feature type="region of interest" description="Disordered" evidence="1">
    <location>
        <begin position="109"/>
        <end position="329"/>
    </location>
</feature>
<feature type="compositionally biased region" description="Acidic residues" evidence="1">
    <location>
        <begin position="276"/>
        <end position="288"/>
    </location>
</feature>
<feature type="compositionally biased region" description="Low complexity" evidence="1">
    <location>
        <begin position="155"/>
        <end position="168"/>
    </location>
</feature>
<evidence type="ECO:0000313" key="4">
    <source>
        <dbReference type="Proteomes" id="UP000023152"/>
    </source>
</evidence>
<accession>X6LN96</accession>
<keyword evidence="4" id="KW-1185">Reference proteome</keyword>
<evidence type="ECO:0000313" key="3">
    <source>
        <dbReference type="EMBL" id="ETO03368.1"/>
    </source>
</evidence>
<gene>
    <name evidence="3" type="ORF">RFI_34041</name>
</gene>
<evidence type="ECO:0000256" key="2">
    <source>
        <dbReference type="SAM" id="Phobius"/>
    </source>
</evidence>
<feature type="compositionally biased region" description="Basic residues" evidence="1">
    <location>
        <begin position="203"/>
        <end position="212"/>
    </location>
</feature>